<organism evidence="1">
    <name type="scientific">marine metagenome</name>
    <dbReference type="NCBI Taxonomy" id="408172"/>
    <lineage>
        <taxon>unclassified sequences</taxon>
        <taxon>metagenomes</taxon>
        <taxon>ecological metagenomes</taxon>
    </lineage>
</organism>
<dbReference type="AlphaFoldDB" id="A0A383EMQ9"/>
<evidence type="ECO:0000313" key="1">
    <source>
        <dbReference type="EMBL" id="SVE58061.1"/>
    </source>
</evidence>
<proteinExistence type="predicted"/>
<protein>
    <submittedName>
        <fullName evidence="1">Uncharacterized protein</fullName>
    </submittedName>
</protein>
<sequence>MLEIPRHSLGVSVAPAGKSACSVF</sequence>
<dbReference type="EMBL" id="UINC01227261">
    <property type="protein sequence ID" value="SVE58061.1"/>
    <property type="molecule type" value="Genomic_DNA"/>
</dbReference>
<gene>
    <name evidence="1" type="ORF">METZ01_LOCUS510915</name>
</gene>
<feature type="non-terminal residue" evidence="1">
    <location>
        <position position="1"/>
    </location>
</feature>
<name>A0A383EMQ9_9ZZZZ</name>
<accession>A0A383EMQ9</accession>
<feature type="non-terminal residue" evidence="1">
    <location>
        <position position="24"/>
    </location>
</feature>
<reference evidence="1" key="1">
    <citation type="submission" date="2018-05" db="EMBL/GenBank/DDBJ databases">
        <authorList>
            <person name="Lanie J.A."/>
            <person name="Ng W.-L."/>
            <person name="Kazmierczak K.M."/>
            <person name="Andrzejewski T.M."/>
            <person name="Davidsen T.M."/>
            <person name="Wayne K.J."/>
            <person name="Tettelin H."/>
            <person name="Glass J.I."/>
            <person name="Rusch D."/>
            <person name="Podicherti R."/>
            <person name="Tsui H.-C.T."/>
            <person name="Winkler M.E."/>
        </authorList>
    </citation>
    <scope>NUCLEOTIDE SEQUENCE</scope>
</reference>